<evidence type="ECO:0000256" key="15">
    <source>
        <dbReference type="SAM" id="MobiDB-lite"/>
    </source>
</evidence>
<evidence type="ECO:0000256" key="4">
    <source>
        <dbReference type="ARBA" id="ARBA00022491"/>
    </source>
</evidence>
<evidence type="ECO:0000313" key="17">
    <source>
        <dbReference type="Proteomes" id="UP001066276"/>
    </source>
</evidence>
<keyword evidence="11" id="KW-0804">Transcription</keyword>
<dbReference type="GO" id="GO:0008168">
    <property type="term" value="F:methyltransferase activity"/>
    <property type="evidence" value="ECO:0007669"/>
    <property type="project" value="UniProtKB-KW"/>
</dbReference>
<keyword evidence="4" id="KW-0678">Repressor</keyword>
<dbReference type="FunFam" id="1.10.10.2150:FF:000001">
    <property type="entry name" value="Ribosomal RNA-processing protein 8"/>
    <property type="match status" value="1"/>
</dbReference>
<gene>
    <name evidence="16" type="ORF">NDU88_009196</name>
</gene>
<evidence type="ECO:0000256" key="8">
    <source>
        <dbReference type="ARBA" id="ARBA00022691"/>
    </source>
</evidence>
<dbReference type="PANTHER" id="PTHR12787:SF0">
    <property type="entry name" value="RIBOSOMAL RNA-PROCESSING PROTEIN 8"/>
    <property type="match status" value="1"/>
</dbReference>
<dbReference type="AlphaFoldDB" id="A0AAV7P378"/>
<name>A0AAV7P378_PLEWA</name>
<feature type="region of interest" description="Disordered" evidence="15">
    <location>
        <begin position="1"/>
        <end position="353"/>
    </location>
</feature>
<dbReference type="Proteomes" id="UP001066276">
    <property type="component" value="Chromosome 8"/>
</dbReference>
<protein>
    <recommendedName>
        <fullName evidence="3">Ribosomal RNA-processing protein 8</fullName>
    </recommendedName>
</protein>
<evidence type="ECO:0000256" key="14">
    <source>
        <dbReference type="ARBA" id="ARBA00062710"/>
    </source>
</evidence>
<evidence type="ECO:0000256" key="2">
    <source>
        <dbReference type="ARBA" id="ARBA00006301"/>
    </source>
</evidence>
<keyword evidence="6" id="KW-0489">Methyltransferase</keyword>
<dbReference type="GO" id="GO:0005677">
    <property type="term" value="C:chromatin silencing complex"/>
    <property type="evidence" value="ECO:0007669"/>
    <property type="project" value="TreeGrafter"/>
</dbReference>
<keyword evidence="17" id="KW-1185">Reference proteome</keyword>
<dbReference type="GO" id="GO:0033553">
    <property type="term" value="C:rDNA heterochromatin"/>
    <property type="evidence" value="ECO:0007669"/>
    <property type="project" value="TreeGrafter"/>
</dbReference>
<evidence type="ECO:0000256" key="9">
    <source>
        <dbReference type="ARBA" id="ARBA00022853"/>
    </source>
</evidence>
<feature type="compositionally biased region" description="Polar residues" evidence="15">
    <location>
        <begin position="100"/>
        <end position="111"/>
    </location>
</feature>
<evidence type="ECO:0000256" key="3">
    <source>
        <dbReference type="ARBA" id="ARBA00020203"/>
    </source>
</evidence>
<dbReference type="GO" id="GO:0000183">
    <property type="term" value="P:rDNA heterochromatin formation"/>
    <property type="evidence" value="ECO:0007669"/>
    <property type="project" value="TreeGrafter"/>
</dbReference>
<feature type="compositionally biased region" description="Basic and acidic residues" evidence="15">
    <location>
        <begin position="9"/>
        <end position="26"/>
    </location>
</feature>
<dbReference type="GO" id="GO:0042149">
    <property type="term" value="P:cellular response to glucose starvation"/>
    <property type="evidence" value="ECO:0007669"/>
    <property type="project" value="TreeGrafter"/>
</dbReference>
<proteinExistence type="inferred from homology"/>
<keyword evidence="7" id="KW-0808">Transferase</keyword>
<evidence type="ECO:0000256" key="7">
    <source>
        <dbReference type="ARBA" id="ARBA00022679"/>
    </source>
</evidence>
<dbReference type="InterPro" id="IPR042036">
    <property type="entry name" value="RRP8_N"/>
</dbReference>
<dbReference type="GO" id="GO:0005730">
    <property type="term" value="C:nucleolus"/>
    <property type="evidence" value="ECO:0007669"/>
    <property type="project" value="UniProtKB-SubCell"/>
</dbReference>
<evidence type="ECO:0000256" key="1">
    <source>
        <dbReference type="ARBA" id="ARBA00004604"/>
    </source>
</evidence>
<comment type="function">
    <text evidence="13">Essential component of the eNoSC (energy-dependent nucleolar silencing) complex, a complex that mediates silencing of rDNA in response to intracellular energy status and acts by recruiting histone-modifying enzymes. The eNoSC complex is able to sense the energy status of cell: upon glucose starvation, elevation of NAD(+)/NADP(+) ratio activates SIRT1, leading to histone H3 deacetylation followed by dimethylation of H3 at 'Lys-9' (H3K9me2) by SUV39H1 and the formation of silent chromatin in the rDNA locus. In the complex, RRP8 binds to H3K9me2 and probably acts as a methyltransferase. Its substrates are however unknown.</text>
</comment>
<keyword evidence="5" id="KW-0698">rRNA processing</keyword>
<dbReference type="InterPro" id="IPR029063">
    <property type="entry name" value="SAM-dependent_MTases_sf"/>
</dbReference>
<accession>A0AAV7P378</accession>
<evidence type="ECO:0000256" key="6">
    <source>
        <dbReference type="ARBA" id="ARBA00022603"/>
    </source>
</evidence>
<dbReference type="FunFam" id="3.40.50.150:FF:000068">
    <property type="entry name" value="Ribosomal RNA-processing protein 8"/>
    <property type="match status" value="1"/>
</dbReference>
<reference evidence="16" key="1">
    <citation type="journal article" date="2022" name="bioRxiv">
        <title>Sequencing and chromosome-scale assembly of the giantPleurodeles waltlgenome.</title>
        <authorList>
            <person name="Brown T."/>
            <person name="Elewa A."/>
            <person name="Iarovenko S."/>
            <person name="Subramanian E."/>
            <person name="Araus A.J."/>
            <person name="Petzold A."/>
            <person name="Susuki M."/>
            <person name="Suzuki K.-i.T."/>
            <person name="Hayashi T."/>
            <person name="Toyoda A."/>
            <person name="Oliveira C."/>
            <person name="Osipova E."/>
            <person name="Leigh N.D."/>
            <person name="Simon A."/>
            <person name="Yun M.H."/>
        </authorList>
    </citation>
    <scope>NUCLEOTIDE SEQUENCE</scope>
    <source>
        <strain evidence="16">20211129_DDA</strain>
        <tissue evidence="16">Liver</tissue>
    </source>
</reference>
<dbReference type="Gene3D" id="3.40.50.150">
    <property type="entry name" value="Vaccinia Virus protein VP39"/>
    <property type="match status" value="1"/>
</dbReference>
<dbReference type="GO" id="GO:0032259">
    <property type="term" value="P:methylation"/>
    <property type="evidence" value="ECO:0007669"/>
    <property type="project" value="UniProtKB-KW"/>
</dbReference>
<keyword evidence="12" id="KW-0539">Nucleus</keyword>
<comment type="subunit">
    <text evidence="14">Component of the eNoSC complex, composed of SIRT1, SUV39H1 and RRP8.</text>
</comment>
<keyword evidence="8" id="KW-0949">S-adenosyl-L-methionine</keyword>
<sequence length="638" mass="70374">MLPGGGEPGGHRSREEGARTGGERPPARTSGAPAGTRPWEGGGARTASLSPPSAAPEDTRAGIVEGRQSTQETPMPTMIFQEGDWNDSKDAQELTKSFRLGSSATSVSQRAGVSPGARCKKTTKRLLETLRVLESTSTSRKDHSSPAVKDTSGSEDDSTGTTPVKTKRKKKRSKRKKQALSSAISEPEPQKHAQKRKLHEPESSKMTWKRKPAGDPTQNGQHEKRSEDAEDCTEDTESRTPATAQLNRKQWKNKQKNKRRNKNKFKEEVQTGDATKQSELMTGESPATRPTKNQVATEAFNKKTVGRLKNAFPSVKKHCSTSREPSEQKVAEAVPSSNTAVNAPTGRKLQASTNDADAITTKLNKKKMEKLKVILQKQSTKVLPVVKEEEGSAPQTAEGECTEEVAESGPTVPAPADRSAALRLKMEERLRSARFRYINQQLYTSSSRDAQDLFQQDPEAFEVYHHGFRTQVEQWPENPVDLIIKYLRNRPASQVVADFGCGDCKIARSVRNTVHSFDLVALNEHVTVCDMAKVPLADESVDIAVFCLALMGTNLQDFFAEANRILKQGGVLKVAEVASRFVDVRMFLSALANMGFKNTAKDTENKYFYMLEFTKTGPPKSRGKLLGLELKACLYKKR</sequence>
<dbReference type="Gene3D" id="1.10.10.2150">
    <property type="entry name" value="Ribosomal RNA-processing protein 8, N-terminal domain"/>
    <property type="match status" value="1"/>
</dbReference>
<keyword evidence="9" id="KW-0156">Chromatin regulator</keyword>
<comment type="similarity">
    <text evidence="2">Belongs to the methyltransferase superfamily. RRP8 family.</text>
</comment>
<organism evidence="16 17">
    <name type="scientific">Pleurodeles waltl</name>
    <name type="common">Iberian ribbed newt</name>
    <dbReference type="NCBI Taxonomy" id="8319"/>
    <lineage>
        <taxon>Eukaryota</taxon>
        <taxon>Metazoa</taxon>
        <taxon>Chordata</taxon>
        <taxon>Craniata</taxon>
        <taxon>Vertebrata</taxon>
        <taxon>Euteleostomi</taxon>
        <taxon>Amphibia</taxon>
        <taxon>Batrachia</taxon>
        <taxon>Caudata</taxon>
        <taxon>Salamandroidea</taxon>
        <taxon>Salamandridae</taxon>
        <taxon>Pleurodelinae</taxon>
        <taxon>Pleurodeles</taxon>
    </lineage>
</organism>
<comment type="subcellular location">
    <subcellularLocation>
        <location evidence="1">Nucleus</location>
        <location evidence="1">Nucleolus</location>
    </subcellularLocation>
</comment>
<dbReference type="EMBL" id="JANPWB010000012">
    <property type="protein sequence ID" value="KAJ1121068.1"/>
    <property type="molecule type" value="Genomic_DNA"/>
</dbReference>
<evidence type="ECO:0000256" key="11">
    <source>
        <dbReference type="ARBA" id="ARBA00023163"/>
    </source>
</evidence>
<dbReference type="GO" id="GO:0006364">
    <property type="term" value="P:rRNA processing"/>
    <property type="evidence" value="ECO:0007669"/>
    <property type="project" value="UniProtKB-KW"/>
</dbReference>
<dbReference type="InterPro" id="IPR007823">
    <property type="entry name" value="RRP8"/>
</dbReference>
<dbReference type="PANTHER" id="PTHR12787">
    <property type="entry name" value="RIBOSOMAL RNA-PROCESSING PROTEIN 8"/>
    <property type="match status" value="1"/>
</dbReference>
<evidence type="ECO:0000256" key="13">
    <source>
        <dbReference type="ARBA" id="ARBA00057870"/>
    </source>
</evidence>
<dbReference type="SUPFAM" id="SSF53335">
    <property type="entry name" value="S-adenosyl-L-methionine-dependent methyltransferases"/>
    <property type="match status" value="1"/>
</dbReference>
<evidence type="ECO:0000313" key="16">
    <source>
        <dbReference type="EMBL" id="KAJ1121068.1"/>
    </source>
</evidence>
<feature type="compositionally biased region" description="Basic residues" evidence="15">
    <location>
        <begin position="249"/>
        <end position="263"/>
    </location>
</feature>
<comment type="caution">
    <text evidence="16">The sequence shown here is derived from an EMBL/GenBank/DDBJ whole genome shotgun (WGS) entry which is preliminary data.</text>
</comment>
<keyword evidence="10" id="KW-0805">Transcription regulation</keyword>
<dbReference type="GO" id="GO:0046015">
    <property type="term" value="P:regulation of transcription by glucose"/>
    <property type="evidence" value="ECO:0007669"/>
    <property type="project" value="TreeGrafter"/>
</dbReference>
<evidence type="ECO:0000256" key="12">
    <source>
        <dbReference type="ARBA" id="ARBA00023242"/>
    </source>
</evidence>
<evidence type="ECO:0000256" key="10">
    <source>
        <dbReference type="ARBA" id="ARBA00023015"/>
    </source>
</evidence>
<dbReference type="CDD" id="cd02440">
    <property type="entry name" value="AdoMet_MTases"/>
    <property type="match status" value="1"/>
</dbReference>
<evidence type="ECO:0000256" key="5">
    <source>
        <dbReference type="ARBA" id="ARBA00022552"/>
    </source>
</evidence>
<dbReference type="Pfam" id="PF05148">
    <property type="entry name" value="Methyltransf_8"/>
    <property type="match status" value="1"/>
</dbReference>
<feature type="compositionally biased region" description="Basic residues" evidence="15">
    <location>
        <begin position="165"/>
        <end position="178"/>
    </location>
</feature>